<protein>
    <submittedName>
        <fullName evidence="2">IS1595 family transposase</fullName>
    </submittedName>
</protein>
<keyword evidence="3" id="KW-1185">Reference proteome</keyword>
<sequence length="336" mass="36883">MEFQRFEALKTAIRTASPDQVLDLEILIQAVVSEQLGAVSLARRTQALVQSRTCPHCKGTDVVLHGKDMDGRQRFRCRAVDCRRTFNILTGTPMARARKPEKWGRYLGCMNDHLSVRRIMETRIGLNHKTIWRWRHRFLKAAANDNTPVLSGVIEADETFFVRSFKGDRGWKKGRPPELRAARPSGWGALTRGLSHAQVPVLTALDTGGGIYEAILGSRYAIAEALEGRIAAGSVLCSDGQQGYVKAAVKAGAEHRRVVVTTVTSSAAKAIVGPTKPRRKGRLGLGRVNAHHGQIKVLVNGRCRGVATKYLGNYFGWHGAMVKEAAGTALLDRSLL</sequence>
<evidence type="ECO:0000259" key="1">
    <source>
        <dbReference type="SMART" id="SM01126"/>
    </source>
</evidence>
<dbReference type="NCBIfam" id="NF033547">
    <property type="entry name" value="transpos_IS1595"/>
    <property type="match status" value="1"/>
</dbReference>
<evidence type="ECO:0000313" key="2">
    <source>
        <dbReference type="EMBL" id="MBR0684042.1"/>
    </source>
</evidence>
<feature type="domain" description="ISXO2-like transposase" evidence="1">
    <location>
        <begin position="149"/>
        <end position="323"/>
    </location>
</feature>
<dbReference type="EMBL" id="JAAEDL010000052">
    <property type="protein sequence ID" value="MBR0684042.1"/>
    <property type="molecule type" value="Genomic_DNA"/>
</dbReference>
<reference evidence="2" key="2">
    <citation type="journal article" date="2021" name="Syst. Appl. Microbiol.">
        <title>Roseomonas hellenica sp. nov., isolated from roots of wild-growing Alkanna tinctoria.</title>
        <authorList>
            <person name="Rat A."/>
            <person name="Naranjo H.D."/>
            <person name="Lebbe L."/>
            <person name="Cnockaert M."/>
            <person name="Krigas N."/>
            <person name="Grigoriadou K."/>
            <person name="Maloupa E."/>
            <person name="Willems A."/>
        </authorList>
    </citation>
    <scope>NUCLEOTIDE SEQUENCE</scope>
    <source>
        <strain evidence="2">LMG 31228</strain>
    </source>
</reference>
<dbReference type="Proteomes" id="UP001138709">
    <property type="component" value="Unassembled WGS sequence"/>
</dbReference>
<dbReference type="SMART" id="SM01126">
    <property type="entry name" value="DDE_Tnp_IS1595"/>
    <property type="match status" value="1"/>
</dbReference>
<dbReference type="Pfam" id="PF03811">
    <property type="entry name" value="Zn_ribbon_InsA"/>
    <property type="match status" value="1"/>
</dbReference>
<dbReference type="GO" id="GO:0006313">
    <property type="term" value="P:DNA transposition"/>
    <property type="evidence" value="ECO:0007669"/>
    <property type="project" value="InterPro"/>
</dbReference>
<dbReference type="InterPro" id="IPR024445">
    <property type="entry name" value="Tnp_ISXO2-like"/>
</dbReference>
<dbReference type="AlphaFoldDB" id="A0A9X9XK06"/>
<comment type="caution">
    <text evidence="2">The sequence shown here is derived from an EMBL/GenBank/DDBJ whole genome shotgun (WGS) entry which is preliminary data.</text>
</comment>
<accession>A0A9X9XK06</accession>
<reference evidence="2" key="1">
    <citation type="submission" date="2020-01" db="EMBL/GenBank/DDBJ databases">
        <authorList>
            <person name="Rat A."/>
        </authorList>
    </citation>
    <scope>NUCLEOTIDE SEQUENCE</scope>
    <source>
        <strain evidence="2">LMG 31228</strain>
    </source>
</reference>
<dbReference type="RefSeq" id="WP_211849792.1">
    <property type="nucleotide sequence ID" value="NZ_JAAEDL010000052.1"/>
</dbReference>
<evidence type="ECO:0000313" key="3">
    <source>
        <dbReference type="Proteomes" id="UP001138709"/>
    </source>
</evidence>
<dbReference type="InterPro" id="IPR003220">
    <property type="entry name" value="InsA_N_dom_Znf"/>
</dbReference>
<gene>
    <name evidence="2" type="ORF">GXW74_26485</name>
</gene>
<name>A0A9X9XK06_9PROT</name>
<proteinExistence type="predicted"/>
<organism evidence="2 3">
    <name type="scientific">Neoroseomonas eburnea</name>
    <dbReference type="NCBI Taxonomy" id="1346889"/>
    <lineage>
        <taxon>Bacteria</taxon>
        <taxon>Pseudomonadati</taxon>
        <taxon>Pseudomonadota</taxon>
        <taxon>Alphaproteobacteria</taxon>
        <taxon>Acetobacterales</taxon>
        <taxon>Acetobacteraceae</taxon>
        <taxon>Neoroseomonas</taxon>
    </lineage>
</organism>